<dbReference type="Pfam" id="PF08532">
    <property type="entry name" value="Glyco_hydro_42M"/>
    <property type="match status" value="1"/>
</dbReference>
<dbReference type="InterPro" id="IPR017853">
    <property type="entry name" value="GH"/>
</dbReference>
<dbReference type="Proteomes" id="UP001523566">
    <property type="component" value="Unassembled WGS sequence"/>
</dbReference>
<dbReference type="CDD" id="cd03143">
    <property type="entry name" value="A4_beta-galactosidase_middle_domain"/>
    <property type="match status" value="1"/>
</dbReference>
<proteinExistence type="inferred from homology"/>
<dbReference type="EMBL" id="JAMZFW010000016">
    <property type="protein sequence ID" value="MCP1102984.1"/>
    <property type="molecule type" value="Genomic_DNA"/>
</dbReference>
<dbReference type="EC" id="3.2.1.23" evidence="3 8"/>
<accession>A0ABT1EBH3</accession>
<evidence type="ECO:0000313" key="12">
    <source>
        <dbReference type="Proteomes" id="UP001523566"/>
    </source>
</evidence>
<keyword evidence="5 8" id="KW-0378">Hydrolase</keyword>
<dbReference type="InterPro" id="IPR029062">
    <property type="entry name" value="Class_I_gatase-like"/>
</dbReference>
<name>A0ABT1EBH3_9FIRM</name>
<evidence type="ECO:0000256" key="3">
    <source>
        <dbReference type="ARBA" id="ARBA00012756"/>
    </source>
</evidence>
<evidence type="ECO:0000256" key="2">
    <source>
        <dbReference type="ARBA" id="ARBA00005940"/>
    </source>
</evidence>
<evidence type="ECO:0000259" key="10">
    <source>
        <dbReference type="Pfam" id="PF08532"/>
    </source>
</evidence>
<organism evidence="11 12">
    <name type="scientific">Aequitasia blattaphilus</name>
    <dbReference type="NCBI Taxonomy" id="2949332"/>
    <lineage>
        <taxon>Bacteria</taxon>
        <taxon>Bacillati</taxon>
        <taxon>Bacillota</taxon>
        <taxon>Clostridia</taxon>
        <taxon>Lachnospirales</taxon>
        <taxon>Lachnospiraceae</taxon>
        <taxon>Aequitasia</taxon>
    </lineage>
</organism>
<evidence type="ECO:0000259" key="9">
    <source>
        <dbReference type="Pfam" id="PF02449"/>
    </source>
</evidence>
<dbReference type="Pfam" id="PF02449">
    <property type="entry name" value="Glyco_hydro_42"/>
    <property type="match status" value="1"/>
</dbReference>
<feature type="domain" description="Beta-galactosidase trimerisation" evidence="10">
    <location>
        <begin position="456"/>
        <end position="605"/>
    </location>
</feature>
<evidence type="ECO:0000256" key="5">
    <source>
        <dbReference type="ARBA" id="ARBA00022801"/>
    </source>
</evidence>
<dbReference type="InterPro" id="IPR003476">
    <property type="entry name" value="Glyco_hydro_42"/>
</dbReference>
<sequence>MNIDKITMGVCYYPEHWDKSLWKEDLLRMQENGIEVVRIAEFAWTIFEPKEGNFNFDFFDSFLEVAKEVNMKVIMGTPTATPPVWLTEKYPEVLNSTKEGVLYRHGCRRHYNYNSKIYQELSSRIVEKMSARYGNHECIIGWQIDNELNCELNEFYSESDTKAFRSFLKDKYESLDALNQAWGTVFWNQTYSDWEEIFVPRKVVSDSTNPHQVLDYTRFISDSACRFAKMQSNILRKNIGENIFVTTNGMFGNLDNHRMTKESLDVYMYDSYPNFAFAMEEDPKSSRNLNDRKWSRNLSEVRSISPIFGIMEQQSGANGWNSRMEAPAPKPGQLTLWTMQSIAHGADFISYFRWRTCTKGTEIYWHGILDYSNRDNRRLQEVNEVSKIFESIKELAGAEYKASFGVIKDYDNIWDAQLDEWHKRIEKVSQKGIFQGAQLTHTPMDYVYLNKNTDLEQLKKYPVLFYPHPTIITEDRAQLLKDYVYEGGKLVVGCRSGYKDITGQCVMEKAPGLLRNMTGTDVVDYTFVGPGDEESYVDWKGTQVKASVFNDILEPIEESRSLGTYVNNYYKGKSGLIEKEYGKGKTYYFGGTFSRETTEVFLDKLDISTPYKDIIELPQMCELGVREKNGIKYIFVLNFDNAEQEIYIKSELYNMYTKKAEIGKIKLTAFETKVYKIKR</sequence>
<keyword evidence="6" id="KW-0862">Zinc</keyword>
<reference evidence="11 12" key="1">
    <citation type="journal article" date="2022" name="Genome Biol. Evol.">
        <title>Host diet, physiology and behaviors set the stage for Lachnospiraceae cladogenesis.</title>
        <authorList>
            <person name="Vera-Ponce De Leon A."/>
            <person name="Schneider M."/>
            <person name="Jahnes B.C."/>
            <person name="Sadowski V."/>
            <person name="Camuy-Velez L.A."/>
            <person name="Duan J."/>
            <person name="Sabree Z.L."/>
        </authorList>
    </citation>
    <scope>NUCLEOTIDE SEQUENCE [LARGE SCALE GENOMIC DNA]</scope>
    <source>
        <strain evidence="11 12">PAL113</strain>
    </source>
</reference>
<keyword evidence="12" id="KW-1185">Reference proteome</keyword>
<dbReference type="PANTHER" id="PTHR36447">
    <property type="entry name" value="BETA-GALACTOSIDASE GANA"/>
    <property type="match status" value="1"/>
</dbReference>
<comment type="similarity">
    <text evidence="2 8">Belongs to the glycosyl hydrolase 42 family.</text>
</comment>
<evidence type="ECO:0000313" key="11">
    <source>
        <dbReference type="EMBL" id="MCP1102984.1"/>
    </source>
</evidence>
<dbReference type="Gene3D" id="3.20.20.80">
    <property type="entry name" value="Glycosidases"/>
    <property type="match status" value="1"/>
</dbReference>
<evidence type="ECO:0000256" key="1">
    <source>
        <dbReference type="ARBA" id="ARBA00001412"/>
    </source>
</evidence>
<keyword evidence="4" id="KW-0479">Metal-binding</keyword>
<gene>
    <name evidence="11" type="ORF">NK125_11205</name>
</gene>
<evidence type="ECO:0000256" key="6">
    <source>
        <dbReference type="ARBA" id="ARBA00022833"/>
    </source>
</evidence>
<dbReference type="SUPFAM" id="SSF52317">
    <property type="entry name" value="Class I glutamine amidotransferase-like"/>
    <property type="match status" value="1"/>
</dbReference>
<dbReference type="Gene3D" id="3.40.50.880">
    <property type="match status" value="1"/>
</dbReference>
<dbReference type="InterPro" id="IPR013780">
    <property type="entry name" value="Glyco_hydro_b"/>
</dbReference>
<dbReference type="PANTHER" id="PTHR36447:SF2">
    <property type="entry name" value="BETA-GALACTOSIDASE YESZ"/>
    <property type="match status" value="1"/>
</dbReference>
<evidence type="ECO:0000256" key="4">
    <source>
        <dbReference type="ARBA" id="ARBA00022723"/>
    </source>
</evidence>
<comment type="catalytic activity">
    <reaction evidence="1 8">
        <text>Hydrolysis of terminal non-reducing beta-D-galactose residues in beta-D-galactosides.</text>
        <dbReference type="EC" id="3.2.1.23"/>
    </reaction>
</comment>
<keyword evidence="7 8" id="KW-0326">Glycosidase</keyword>
<dbReference type="RefSeq" id="WP_262066771.1">
    <property type="nucleotide sequence ID" value="NZ_JAMXOD010000016.1"/>
</dbReference>
<protein>
    <recommendedName>
        <fullName evidence="3 8">Beta-galactosidase</fullName>
        <shortName evidence="8">Beta-gal</shortName>
        <ecNumber evidence="3 8">3.2.1.23</ecNumber>
    </recommendedName>
</protein>
<comment type="caution">
    <text evidence="11">The sequence shown here is derived from an EMBL/GenBank/DDBJ whole genome shotgun (WGS) entry which is preliminary data.</text>
</comment>
<dbReference type="Gene3D" id="2.60.40.1180">
    <property type="entry name" value="Golgi alpha-mannosidase II"/>
    <property type="match status" value="1"/>
</dbReference>
<evidence type="ECO:0000256" key="7">
    <source>
        <dbReference type="ARBA" id="ARBA00023295"/>
    </source>
</evidence>
<dbReference type="SUPFAM" id="SSF51445">
    <property type="entry name" value="(Trans)glycosidases"/>
    <property type="match status" value="1"/>
</dbReference>
<dbReference type="InterPro" id="IPR013738">
    <property type="entry name" value="Beta_galactosidase_Trimer"/>
</dbReference>
<evidence type="ECO:0000256" key="8">
    <source>
        <dbReference type="PIRNR" id="PIRNR001084"/>
    </source>
</evidence>
<dbReference type="PIRSF" id="PIRSF001084">
    <property type="entry name" value="B-galactosidase"/>
    <property type="match status" value="1"/>
</dbReference>
<dbReference type="InterPro" id="IPR013529">
    <property type="entry name" value="Glyco_hydro_42_N"/>
</dbReference>
<feature type="domain" description="Glycoside hydrolase family 42 N-terminal" evidence="9">
    <location>
        <begin position="11"/>
        <end position="391"/>
    </location>
</feature>